<evidence type="ECO:0000313" key="3">
    <source>
        <dbReference type="Proteomes" id="UP000320231"/>
    </source>
</evidence>
<dbReference type="AlphaFoldDB" id="A0A455UHW2"/>
<evidence type="ECO:0000313" key="2">
    <source>
        <dbReference type="EMBL" id="BBI64993.1"/>
    </source>
</evidence>
<keyword evidence="1" id="KW-1133">Transmembrane helix</keyword>
<keyword evidence="1" id="KW-0472">Membrane</keyword>
<dbReference type="KEGG" id="hsr:HSBAA_62990"/>
<dbReference type="Proteomes" id="UP000320231">
    <property type="component" value="Chromosome"/>
</dbReference>
<gene>
    <name evidence="2" type="ORF">HSBAA_62990</name>
</gene>
<protein>
    <recommendedName>
        <fullName evidence="4">Amino acid ABC transporter permease</fullName>
    </recommendedName>
</protein>
<evidence type="ECO:0000256" key="1">
    <source>
        <dbReference type="SAM" id="Phobius"/>
    </source>
</evidence>
<proteinExistence type="predicted"/>
<evidence type="ECO:0008006" key="4">
    <source>
        <dbReference type="Google" id="ProtNLM"/>
    </source>
</evidence>
<dbReference type="EMBL" id="AP019514">
    <property type="protein sequence ID" value="BBI64993.1"/>
    <property type="molecule type" value="Genomic_DNA"/>
</dbReference>
<accession>A0A455UHW2</accession>
<organism evidence="2 3">
    <name type="scientific">Vreelandella sulfidaeris</name>
    <dbReference type="NCBI Taxonomy" id="115553"/>
    <lineage>
        <taxon>Bacteria</taxon>
        <taxon>Pseudomonadati</taxon>
        <taxon>Pseudomonadota</taxon>
        <taxon>Gammaproteobacteria</taxon>
        <taxon>Oceanospirillales</taxon>
        <taxon>Halomonadaceae</taxon>
        <taxon>Vreelandella</taxon>
    </lineage>
</organism>
<feature type="transmembrane region" description="Helical" evidence="1">
    <location>
        <begin position="36"/>
        <end position="58"/>
    </location>
</feature>
<reference evidence="2 3" key="1">
    <citation type="journal article" date="2019" name="Microbiol. Resour. Announc.">
        <title>Complete Genome Sequence of Halomonas sulfidaeris Strain Esulfide1 Isolated from a Metal Sulfide Rock at a Depth of 2,200 Meters, Obtained Using Nanopore Sequencing.</title>
        <authorList>
            <person name="Saito M."/>
            <person name="Nishigata A."/>
            <person name="Galipon J."/>
            <person name="Arakawa K."/>
        </authorList>
    </citation>
    <scope>NUCLEOTIDE SEQUENCE [LARGE SCALE GENOMIC DNA]</scope>
    <source>
        <strain evidence="2 3">ATCC BAA-803</strain>
    </source>
</reference>
<name>A0A455UHW2_9GAMM</name>
<keyword evidence="1" id="KW-0812">Transmembrane</keyword>
<sequence length="121" mass="13560">MIHNKETIPQRPAPEGTIGPVAWLRGNLFNGPINSIFTLLGLYVLYLLVVPTIQWAFIDANWVGDSREDCTRAGACWVFVNARFSQFMYGLYPSEGVLARQHRICHVRGHYCLDGDPAPAV</sequence>